<dbReference type="EMBL" id="QZFV01000097">
    <property type="protein sequence ID" value="RJQ83233.1"/>
    <property type="molecule type" value="Genomic_DNA"/>
</dbReference>
<feature type="signal peptide" evidence="2">
    <location>
        <begin position="1"/>
        <end position="27"/>
    </location>
</feature>
<accession>A0A419I0P3</accession>
<evidence type="ECO:0000256" key="2">
    <source>
        <dbReference type="SAM" id="SignalP"/>
    </source>
</evidence>
<evidence type="ECO:0000313" key="3">
    <source>
        <dbReference type="EMBL" id="RJQ83233.1"/>
    </source>
</evidence>
<evidence type="ECO:0000256" key="1">
    <source>
        <dbReference type="SAM" id="MobiDB-lite"/>
    </source>
</evidence>
<reference evidence="3 4" key="1">
    <citation type="submission" date="2018-09" db="EMBL/GenBank/DDBJ databases">
        <title>YIM PH 21725 draft genome.</title>
        <authorList>
            <person name="Miao C."/>
        </authorList>
    </citation>
    <scope>NUCLEOTIDE SEQUENCE [LARGE SCALE GENOMIC DNA]</scope>
    <source>
        <strain evidence="4">YIM PH21725</strain>
    </source>
</reference>
<feature type="region of interest" description="Disordered" evidence="1">
    <location>
        <begin position="36"/>
        <end position="58"/>
    </location>
</feature>
<dbReference type="Pfam" id="PF12079">
    <property type="entry name" value="DUF3558"/>
    <property type="match status" value="1"/>
</dbReference>
<keyword evidence="4" id="KW-1185">Reference proteome</keyword>
<proteinExistence type="predicted"/>
<dbReference type="InterPro" id="IPR024520">
    <property type="entry name" value="DUF3558"/>
</dbReference>
<sequence>MSAPCSRPRRTGAVAALAILAAASVAACSSGGSAGDSLSSSSSVPDASSPVDPALKVPAPLPTQELLSNPCSALTGAQLTDIGLAPPGKVSQGPPALCGWSAATIPENRVNVGAVPQNKGGISDIYAQKATQAYFQPVTVNGYPGVIAAADDLRSSGLAVCGWVSRISLPSP</sequence>
<keyword evidence="2" id="KW-0732">Signal</keyword>
<dbReference type="AlphaFoldDB" id="A0A419I0P3"/>
<protein>
    <submittedName>
        <fullName evidence="3">DUF3558 domain-containing protein</fullName>
    </submittedName>
</protein>
<dbReference type="PROSITE" id="PS51257">
    <property type="entry name" value="PROKAR_LIPOPROTEIN"/>
    <property type="match status" value="1"/>
</dbReference>
<comment type="caution">
    <text evidence="3">The sequence shown here is derived from an EMBL/GenBank/DDBJ whole genome shotgun (WGS) entry which is preliminary data.</text>
</comment>
<evidence type="ECO:0000313" key="4">
    <source>
        <dbReference type="Proteomes" id="UP000285112"/>
    </source>
</evidence>
<gene>
    <name evidence="3" type="ORF">D5S19_20230</name>
</gene>
<name>A0A419I0P3_9PSEU</name>
<dbReference type="Proteomes" id="UP000285112">
    <property type="component" value="Unassembled WGS sequence"/>
</dbReference>
<feature type="compositionally biased region" description="Low complexity" evidence="1">
    <location>
        <begin position="36"/>
        <end position="54"/>
    </location>
</feature>
<feature type="chain" id="PRO_5019433388" evidence="2">
    <location>
        <begin position="28"/>
        <end position="172"/>
    </location>
</feature>
<organism evidence="3 4">
    <name type="scientific">Amycolatopsis panacis</name>
    <dbReference type="NCBI Taxonomy" id="2340917"/>
    <lineage>
        <taxon>Bacteria</taxon>
        <taxon>Bacillati</taxon>
        <taxon>Actinomycetota</taxon>
        <taxon>Actinomycetes</taxon>
        <taxon>Pseudonocardiales</taxon>
        <taxon>Pseudonocardiaceae</taxon>
        <taxon>Amycolatopsis</taxon>
    </lineage>
</organism>